<comment type="similarity">
    <text evidence="1">Belongs to the LysR transcriptional regulatory family.</text>
</comment>
<dbReference type="InterPro" id="IPR000847">
    <property type="entry name" value="LysR_HTH_N"/>
</dbReference>
<dbReference type="GO" id="GO:0003700">
    <property type="term" value="F:DNA-binding transcription factor activity"/>
    <property type="evidence" value="ECO:0007669"/>
    <property type="project" value="InterPro"/>
</dbReference>
<dbReference type="CDD" id="cd05466">
    <property type="entry name" value="PBP2_LTTR_substrate"/>
    <property type="match status" value="1"/>
</dbReference>
<protein>
    <submittedName>
        <fullName evidence="6">DNA-binding transcriptional LysR family regulator</fullName>
    </submittedName>
</protein>
<reference evidence="6 7" key="1">
    <citation type="submission" date="2020-08" db="EMBL/GenBank/DDBJ databases">
        <title>Genomic Encyclopedia of Type Strains, Phase IV (KMG-IV): sequencing the most valuable type-strain genomes for metagenomic binning, comparative biology and taxonomic classification.</title>
        <authorList>
            <person name="Goeker M."/>
        </authorList>
    </citation>
    <scope>NUCLEOTIDE SEQUENCE [LARGE SCALE GENOMIC DNA]</scope>
    <source>
        <strain evidence="6 7">DSM 25701</strain>
    </source>
</reference>
<evidence type="ECO:0000256" key="3">
    <source>
        <dbReference type="ARBA" id="ARBA00023125"/>
    </source>
</evidence>
<dbReference type="RefSeq" id="WP_184462487.1">
    <property type="nucleotide sequence ID" value="NZ_JACHHW010000005.1"/>
</dbReference>
<proteinExistence type="inferred from homology"/>
<keyword evidence="4" id="KW-0804">Transcription</keyword>
<comment type="caution">
    <text evidence="6">The sequence shown here is derived from an EMBL/GenBank/DDBJ whole genome shotgun (WGS) entry which is preliminary data.</text>
</comment>
<dbReference type="FunFam" id="1.10.10.10:FF:000001">
    <property type="entry name" value="LysR family transcriptional regulator"/>
    <property type="match status" value="1"/>
</dbReference>
<dbReference type="InterPro" id="IPR036390">
    <property type="entry name" value="WH_DNA-bd_sf"/>
</dbReference>
<evidence type="ECO:0000256" key="1">
    <source>
        <dbReference type="ARBA" id="ARBA00009437"/>
    </source>
</evidence>
<evidence type="ECO:0000313" key="6">
    <source>
        <dbReference type="EMBL" id="MBB5187644.1"/>
    </source>
</evidence>
<accession>A0A840R503</accession>
<dbReference type="InterPro" id="IPR036388">
    <property type="entry name" value="WH-like_DNA-bd_sf"/>
</dbReference>
<dbReference type="SUPFAM" id="SSF53850">
    <property type="entry name" value="Periplasmic binding protein-like II"/>
    <property type="match status" value="1"/>
</dbReference>
<organism evidence="6 7">
    <name type="scientific">Zhongshania antarctica</name>
    <dbReference type="NCBI Taxonomy" id="641702"/>
    <lineage>
        <taxon>Bacteria</taxon>
        <taxon>Pseudomonadati</taxon>
        <taxon>Pseudomonadota</taxon>
        <taxon>Gammaproteobacteria</taxon>
        <taxon>Cellvibrionales</taxon>
        <taxon>Spongiibacteraceae</taxon>
        <taxon>Zhongshania</taxon>
    </lineage>
</organism>
<dbReference type="Pfam" id="PF00126">
    <property type="entry name" value="HTH_1"/>
    <property type="match status" value="1"/>
</dbReference>
<dbReference type="AlphaFoldDB" id="A0A840R503"/>
<evidence type="ECO:0000259" key="5">
    <source>
        <dbReference type="PROSITE" id="PS50931"/>
    </source>
</evidence>
<dbReference type="Gene3D" id="1.10.10.10">
    <property type="entry name" value="Winged helix-like DNA-binding domain superfamily/Winged helix DNA-binding domain"/>
    <property type="match status" value="1"/>
</dbReference>
<dbReference type="PRINTS" id="PR00039">
    <property type="entry name" value="HTHLYSR"/>
</dbReference>
<keyword evidence="7" id="KW-1185">Reference proteome</keyword>
<dbReference type="Proteomes" id="UP000536640">
    <property type="component" value="Unassembled WGS sequence"/>
</dbReference>
<evidence type="ECO:0000313" key="7">
    <source>
        <dbReference type="Proteomes" id="UP000536640"/>
    </source>
</evidence>
<dbReference type="GO" id="GO:0000976">
    <property type="term" value="F:transcription cis-regulatory region binding"/>
    <property type="evidence" value="ECO:0007669"/>
    <property type="project" value="TreeGrafter"/>
</dbReference>
<dbReference type="InterPro" id="IPR005119">
    <property type="entry name" value="LysR_subst-bd"/>
</dbReference>
<feature type="domain" description="HTH lysR-type" evidence="5">
    <location>
        <begin position="2"/>
        <end position="59"/>
    </location>
</feature>
<evidence type="ECO:0000256" key="4">
    <source>
        <dbReference type="ARBA" id="ARBA00023163"/>
    </source>
</evidence>
<gene>
    <name evidence="6" type="ORF">HNQ57_001922</name>
</gene>
<dbReference type="Gene3D" id="3.40.190.10">
    <property type="entry name" value="Periplasmic binding protein-like II"/>
    <property type="match status" value="2"/>
</dbReference>
<dbReference type="PANTHER" id="PTHR30126">
    <property type="entry name" value="HTH-TYPE TRANSCRIPTIONAL REGULATOR"/>
    <property type="match status" value="1"/>
</dbReference>
<dbReference type="EMBL" id="JACHHW010000005">
    <property type="protein sequence ID" value="MBB5187644.1"/>
    <property type="molecule type" value="Genomic_DNA"/>
</dbReference>
<keyword evidence="2" id="KW-0805">Transcription regulation</keyword>
<keyword evidence="3 6" id="KW-0238">DNA-binding</keyword>
<dbReference type="SUPFAM" id="SSF46785">
    <property type="entry name" value="Winged helix' DNA-binding domain"/>
    <property type="match status" value="1"/>
</dbReference>
<dbReference type="Pfam" id="PF03466">
    <property type="entry name" value="LysR_substrate"/>
    <property type="match status" value="1"/>
</dbReference>
<name>A0A840R503_9GAMM</name>
<evidence type="ECO:0000256" key="2">
    <source>
        <dbReference type="ARBA" id="ARBA00023015"/>
    </source>
</evidence>
<dbReference type="PROSITE" id="PS50931">
    <property type="entry name" value="HTH_LYSR"/>
    <property type="match status" value="1"/>
</dbReference>
<sequence>MINPTWLRTFCTLVEIGHFTRTAESLHMTQSGVSQHVRKLEAQLGQPLLIRQGKSFTLSSTGDRLYKEGQKLILSLNDLEKRLGLDPSHEGTVKLASPGSVGLKLYPHLLHLQKRHPKLVIEYRFAPNSEIEKLIADHKVDIGLMTCLSKLGEVNLKPIAEDELLLVTPPAIIAPNWGQLLALGFIDHPDGPHHAAQLLSANFPEFQNSSQLTISGFSNQINLILEPVSMGLGFTVLPSHAVGAFKDSSKIKAHRLSNRVSETLYLGVHANRFTENKVKTVISEIKKCLQDRLEEEKKA</sequence>
<dbReference type="PANTHER" id="PTHR30126:SF99">
    <property type="entry name" value="TRANSCRIPTIONAL REGULATOR LYSR FAMILY"/>
    <property type="match status" value="1"/>
</dbReference>